<organism evidence="2 3">
    <name type="scientific">Rubellimicrobium mesophilum DSM 19309</name>
    <dbReference type="NCBI Taxonomy" id="442562"/>
    <lineage>
        <taxon>Bacteria</taxon>
        <taxon>Pseudomonadati</taxon>
        <taxon>Pseudomonadota</taxon>
        <taxon>Alphaproteobacteria</taxon>
        <taxon>Rhodobacterales</taxon>
        <taxon>Roseobacteraceae</taxon>
        <taxon>Rubellimicrobium</taxon>
    </lineage>
</organism>
<accession>A0A017HV69</accession>
<protein>
    <submittedName>
        <fullName evidence="2">Stress responsive alpha-beta</fullName>
    </submittedName>
</protein>
<dbReference type="Proteomes" id="UP000019666">
    <property type="component" value="Unassembled WGS sequence"/>
</dbReference>
<dbReference type="SUPFAM" id="SSF54909">
    <property type="entry name" value="Dimeric alpha+beta barrel"/>
    <property type="match status" value="1"/>
</dbReference>
<feature type="domain" description="Stress-response A/B barrel" evidence="1">
    <location>
        <begin position="1"/>
        <end position="79"/>
    </location>
</feature>
<name>A0A017HV69_9RHOB</name>
<dbReference type="InterPro" id="IPR013097">
    <property type="entry name" value="Dabb"/>
</dbReference>
<keyword evidence="3" id="KW-1185">Reference proteome</keyword>
<sequence>MMAELEALRAVVEGMLDFRHGPNRDYEAKSEGHPYGFVIAFRDRAAHMSYDGHPRHKAAGARLVALCEGGADGIVVYDIEAE</sequence>
<dbReference type="SMART" id="SM00886">
    <property type="entry name" value="Dabb"/>
    <property type="match status" value="1"/>
</dbReference>
<dbReference type="EMBL" id="AOSK01000005">
    <property type="protein sequence ID" value="EYD78225.1"/>
    <property type="molecule type" value="Genomic_DNA"/>
</dbReference>
<evidence type="ECO:0000313" key="2">
    <source>
        <dbReference type="EMBL" id="EYD78225.1"/>
    </source>
</evidence>
<dbReference type="PROSITE" id="PS51502">
    <property type="entry name" value="S_R_A_B_BARREL"/>
    <property type="match status" value="1"/>
</dbReference>
<reference evidence="2 3" key="1">
    <citation type="submission" date="2013-02" db="EMBL/GenBank/DDBJ databases">
        <authorList>
            <person name="Fiebig A."/>
            <person name="Goeker M."/>
            <person name="Klenk H.-P.P."/>
        </authorList>
    </citation>
    <scope>NUCLEOTIDE SEQUENCE [LARGE SCALE GENOMIC DNA]</scope>
    <source>
        <strain evidence="2 3">DSM 19309</strain>
    </source>
</reference>
<dbReference type="Gene3D" id="3.30.70.100">
    <property type="match status" value="1"/>
</dbReference>
<dbReference type="AlphaFoldDB" id="A0A017HV69"/>
<dbReference type="Pfam" id="PF07876">
    <property type="entry name" value="Dabb"/>
    <property type="match status" value="1"/>
</dbReference>
<comment type="caution">
    <text evidence="2">The sequence shown here is derived from an EMBL/GenBank/DDBJ whole genome shotgun (WGS) entry which is preliminary data.</text>
</comment>
<gene>
    <name evidence="2" type="ORF">Rumeso_00054</name>
</gene>
<evidence type="ECO:0000259" key="1">
    <source>
        <dbReference type="PROSITE" id="PS51502"/>
    </source>
</evidence>
<dbReference type="InterPro" id="IPR011008">
    <property type="entry name" value="Dimeric_a/b-barrel"/>
</dbReference>
<evidence type="ECO:0000313" key="3">
    <source>
        <dbReference type="Proteomes" id="UP000019666"/>
    </source>
</evidence>
<proteinExistence type="predicted"/>
<dbReference type="STRING" id="442562.Rumeso_00054"/>
<dbReference type="HOGENOM" id="CLU_080664_4_2_5"/>